<dbReference type="PANTHER" id="PTHR22674:SF6">
    <property type="entry name" value="NTPASE KAP FAMILY P-LOOP DOMAIN-CONTAINING PROTEIN 1"/>
    <property type="match status" value="1"/>
</dbReference>
<feature type="domain" description="KAP NTPase" evidence="1">
    <location>
        <begin position="15"/>
        <end position="367"/>
    </location>
</feature>
<name>A0A3G6T9V6_9FLAO</name>
<dbReference type="InterPro" id="IPR011646">
    <property type="entry name" value="KAP_P-loop"/>
</dbReference>
<gene>
    <name evidence="2" type="ORF">EG339_16085</name>
</gene>
<dbReference type="Gene3D" id="3.40.50.300">
    <property type="entry name" value="P-loop containing nucleotide triphosphate hydrolases"/>
    <property type="match status" value="1"/>
</dbReference>
<dbReference type="Proteomes" id="UP000271193">
    <property type="component" value="Chromosome"/>
</dbReference>
<evidence type="ECO:0000313" key="3">
    <source>
        <dbReference type="Proteomes" id="UP000271193"/>
    </source>
</evidence>
<proteinExistence type="predicted"/>
<dbReference type="Pfam" id="PF07693">
    <property type="entry name" value="KAP_NTPase"/>
    <property type="match status" value="1"/>
</dbReference>
<reference evidence="3" key="1">
    <citation type="submission" date="2018-11" db="EMBL/GenBank/DDBJ databases">
        <title>Proposal to divide the Flavobacteriaceae and reorganize its genera based on Amino Acid Identity values calculated from whole genome sequences.</title>
        <authorList>
            <person name="Nicholson A.C."/>
            <person name="Gulvik C.A."/>
            <person name="Whitney A.M."/>
            <person name="Humrighouse B.W."/>
            <person name="Bell M."/>
            <person name="Holmes B."/>
            <person name="Steigerwalt A.G."/>
            <person name="Villarma A."/>
            <person name="Sheth M."/>
            <person name="Batra D."/>
            <person name="Pryor J."/>
            <person name="Bernardet J.-F."/>
            <person name="Hugo C."/>
            <person name="Kampfer P."/>
            <person name="Newman J."/>
            <person name="McQuiston J.R."/>
        </authorList>
    </citation>
    <scope>NUCLEOTIDE SEQUENCE [LARGE SCALE GENOMIC DNA]</scope>
    <source>
        <strain evidence="3">G0229</strain>
    </source>
</reference>
<dbReference type="PANTHER" id="PTHR22674">
    <property type="entry name" value="NTPASE, KAP FAMILY P-LOOP DOMAIN-CONTAINING 1"/>
    <property type="match status" value="1"/>
</dbReference>
<organism evidence="2 3">
    <name type="scientific">Chryseobacterium bernardetii</name>
    <dbReference type="NCBI Taxonomy" id="1241978"/>
    <lineage>
        <taxon>Bacteria</taxon>
        <taxon>Pseudomonadati</taxon>
        <taxon>Bacteroidota</taxon>
        <taxon>Flavobacteriia</taxon>
        <taxon>Flavobacteriales</taxon>
        <taxon>Weeksellaceae</taxon>
        <taxon>Chryseobacterium group</taxon>
        <taxon>Chryseobacterium</taxon>
    </lineage>
</organism>
<dbReference type="GeneID" id="99066329"/>
<dbReference type="AlphaFoldDB" id="A0A3G6T9V6"/>
<protein>
    <recommendedName>
        <fullName evidence="1">KAP NTPase domain-containing protein</fullName>
    </recommendedName>
</protein>
<sequence>MWNDNESLSDYIDYSHLLKAVTTIIDTDNLLPCSIGIYGDWGGGKSSLMRMVEQKYEEDSDILVIKFNGWLFEGYEDAKSVLMGRIVDEIISQRKFSEKAIKYAAKLLKRVDWIKVAGSSLKYGMSFLTLGPVGIAAMSLADTMSKMKDIDYENYIKEKQEKGSDDSDDTLRSNIQEFHKNFEALIEETKIKKIVVFIDDLDRCSPDTIIGTLEAIKLFLFTKKTAFVIGADERLIKYAVKRRFPEVPGENLEVGRDYLEKLIQYPIRIPPLNKIELTTYVNLLFSQLYSTNTEEFEKIRDKVMQAKITKGFDFTLDQSNISDFFQPGNTDFDDAIAMCSQIIPVLNTGLNGNPRQAKRFLNTMLIRISMASAKGITLKRRMLAKLMLLEYFKPETFTNFHDIQAGNNGEITLIEKLENIGSAPTADGNEDAEGETNDLTPEEKILLEDNWITEWIQSEPKLAKENLQAYFYFSRDKLTISAVNIQRMTPKAQDVIQKLLSESEAVQKIAINSLSSLSSSEAASIFEALTQKVRQEENLSNSKAFKALFELSREKTELKSQVVTFLSKYPDHKLPLVAVTLTEGLLKDSNQESLSQLFTSWSKSSNTRLANLVKNKTK</sequence>
<evidence type="ECO:0000313" key="2">
    <source>
        <dbReference type="EMBL" id="AZB25998.1"/>
    </source>
</evidence>
<dbReference type="InterPro" id="IPR052754">
    <property type="entry name" value="NTPase_KAP_P-loop"/>
</dbReference>
<evidence type="ECO:0000259" key="1">
    <source>
        <dbReference type="Pfam" id="PF07693"/>
    </source>
</evidence>
<keyword evidence="3" id="KW-1185">Reference proteome</keyword>
<accession>A0A3G6T9V6</accession>
<dbReference type="RefSeq" id="WP_123870944.1">
    <property type="nucleotide sequence ID" value="NZ_CP033932.1"/>
</dbReference>
<dbReference type="SUPFAM" id="SSF52540">
    <property type="entry name" value="P-loop containing nucleoside triphosphate hydrolases"/>
    <property type="match status" value="1"/>
</dbReference>
<dbReference type="InterPro" id="IPR027417">
    <property type="entry name" value="P-loop_NTPase"/>
</dbReference>
<dbReference type="KEGG" id="cben:EG339_16085"/>
<dbReference type="EMBL" id="CP033932">
    <property type="protein sequence ID" value="AZB25998.1"/>
    <property type="molecule type" value="Genomic_DNA"/>
</dbReference>